<organism evidence="1 2">
    <name type="scientific">Antarcticirhabdus aurantiaca</name>
    <dbReference type="NCBI Taxonomy" id="2606717"/>
    <lineage>
        <taxon>Bacteria</taxon>
        <taxon>Pseudomonadati</taxon>
        <taxon>Pseudomonadota</taxon>
        <taxon>Alphaproteobacteria</taxon>
        <taxon>Hyphomicrobiales</taxon>
        <taxon>Aurantimonadaceae</taxon>
        <taxon>Antarcticirhabdus</taxon>
    </lineage>
</organism>
<evidence type="ECO:0000313" key="1">
    <source>
        <dbReference type="EMBL" id="WAJ28651.1"/>
    </source>
</evidence>
<protein>
    <submittedName>
        <fullName evidence="1">Shikimate dehydrogenase</fullName>
        <ecNumber evidence="1">1.1.1.25</ecNumber>
    </submittedName>
</protein>
<keyword evidence="1" id="KW-0560">Oxidoreductase</keyword>
<dbReference type="EMBL" id="CP113520">
    <property type="protein sequence ID" value="WAJ28651.1"/>
    <property type="molecule type" value="Genomic_DNA"/>
</dbReference>
<dbReference type="Proteomes" id="UP001163223">
    <property type="component" value="Chromosome"/>
</dbReference>
<reference evidence="1" key="1">
    <citation type="submission" date="2022-11" db="EMBL/GenBank/DDBJ databases">
        <title>beta-Carotene-producing bacterium, Jeongeuplla avenae sp. nov., alleviates the salt stress of Arabidopsis seedlings.</title>
        <authorList>
            <person name="Jiang L."/>
            <person name="Lee J."/>
        </authorList>
    </citation>
    <scope>NUCLEOTIDE SEQUENCE</scope>
    <source>
        <strain evidence="1">DY_R2A_6</strain>
    </source>
</reference>
<dbReference type="EC" id="1.1.1.25" evidence="1"/>
<gene>
    <name evidence="1" type="ORF">OXU80_28295</name>
</gene>
<keyword evidence="2" id="KW-1185">Reference proteome</keyword>
<name>A0ACD4NPL6_9HYPH</name>
<proteinExistence type="predicted"/>
<sequence length="327" mass="34375">MADASRDETWTPAPYISGAARPRGENSIFAPRDGAASEGPRAFVTGWPVWHSRSPTIHGTWLKEFGLPGSYSRLGVPPEEIDAFLAGLRPGEWVGGNVTVPHKLAAFAAAGRIDGEAEAIGAVNTLWFEGDTLVGGNTDAYGFAANLDDRLPGWVDARFATVIGAGGAARAVVHALVSRGVRHVAILNRTPSRAQELANRFGTRASAHGEDARESLLARTDLLVNTAAPAQKPAQEADAPPPFAAPAAPTLPDLAALPDGALVTDIVYVPLETPILTAARARGLRTADGLGMLLHQAVPGFERWFGRRPAVSDALRARIVSDIESGL</sequence>
<accession>A0ACD4NPL6</accession>
<evidence type="ECO:0000313" key="2">
    <source>
        <dbReference type="Proteomes" id="UP001163223"/>
    </source>
</evidence>